<evidence type="ECO:0000313" key="3">
    <source>
        <dbReference type="EMBL" id="KND01046.1"/>
    </source>
</evidence>
<dbReference type="EMBL" id="KQ257455">
    <property type="protein sequence ID" value="KND01046.1"/>
    <property type="molecule type" value="Genomic_DNA"/>
</dbReference>
<dbReference type="InterPro" id="IPR052104">
    <property type="entry name" value="Mito_Release_Factor_mL62"/>
</dbReference>
<evidence type="ECO:0000256" key="1">
    <source>
        <dbReference type="SAM" id="MobiDB-lite"/>
    </source>
</evidence>
<organism evidence="3 4">
    <name type="scientific">Spizellomyces punctatus (strain DAOM BR117)</name>
    <dbReference type="NCBI Taxonomy" id="645134"/>
    <lineage>
        <taxon>Eukaryota</taxon>
        <taxon>Fungi</taxon>
        <taxon>Fungi incertae sedis</taxon>
        <taxon>Chytridiomycota</taxon>
        <taxon>Chytridiomycota incertae sedis</taxon>
        <taxon>Chytridiomycetes</taxon>
        <taxon>Spizellomycetales</taxon>
        <taxon>Spizellomycetaceae</taxon>
        <taxon>Spizellomyces</taxon>
    </lineage>
</organism>
<keyword evidence="4" id="KW-1185">Reference proteome</keyword>
<dbReference type="Proteomes" id="UP000053201">
    <property type="component" value="Unassembled WGS sequence"/>
</dbReference>
<dbReference type="Gene3D" id="3.30.160.20">
    <property type="match status" value="1"/>
</dbReference>
<dbReference type="GO" id="GO:0005762">
    <property type="term" value="C:mitochondrial large ribosomal subunit"/>
    <property type="evidence" value="ECO:0007669"/>
    <property type="project" value="TreeGrafter"/>
</dbReference>
<dbReference type="GO" id="GO:0016150">
    <property type="term" value="F:translation release factor activity, codon nonspecific"/>
    <property type="evidence" value="ECO:0007669"/>
    <property type="project" value="TreeGrafter"/>
</dbReference>
<dbReference type="SUPFAM" id="SSF110916">
    <property type="entry name" value="Peptidyl-tRNA hydrolase domain-like"/>
    <property type="match status" value="1"/>
</dbReference>
<evidence type="ECO:0000259" key="2">
    <source>
        <dbReference type="PROSITE" id="PS00745"/>
    </source>
</evidence>
<dbReference type="STRING" id="645134.A0A0L0HHV7"/>
<dbReference type="RefSeq" id="XP_016609085.1">
    <property type="nucleotide sequence ID" value="XM_016752385.1"/>
</dbReference>
<dbReference type="GO" id="GO:0004045">
    <property type="term" value="F:peptidyl-tRNA hydrolase activity"/>
    <property type="evidence" value="ECO:0007669"/>
    <property type="project" value="TreeGrafter"/>
</dbReference>
<proteinExistence type="predicted"/>
<dbReference type="GeneID" id="27687606"/>
<dbReference type="FunCoup" id="A0A0L0HHV7">
    <property type="interactions" value="112"/>
</dbReference>
<name>A0A0L0HHV7_SPIPD</name>
<dbReference type="GO" id="GO:0070126">
    <property type="term" value="P:mitochondrial translational termination"/>
    <property type="evidence" value="ECO:0007669"/>
    <property type="project" value="TreeGrafter"/>
</dbReference>
<dbReference type="OrthoDB" id="270639at2759"/>
<dbReference type="InParanoid" id="A0A0L0HHV7"/>
<evidence type="ECO:0000313" key="4">
    <source>
        <dbReference type="Proteomes" id="UP000053201"/>
    </source>
</evidence>
<feature type="domain" description="Prokaryotic-type class I peptide chain release factors" evidence="2">
    <location>
        <begin position="85"/>
        <end position="101"/>
    </location>
</feature>
<dbReference type="eggNOG" id="KOG3429">
    <property type="taxonomic scope" value="Eukaryota"/>
</dbReference>
<dbReference type="OMA" id="WYNSFDA"/>
<dbReference type="Pfam" id="PF00472">
    <property type="entry name" value="RF-1"/>
    <property type="match status" value="1"/>
</dbReference>
<gene>
    <name evidence="3" type="ORF">SPPG_04139</name>
</gene>
<protein>
    <recommendedName>
        <fullName evidence="2">Prokaryotic-type class I peptide chain release factors domain-containing protein</fullName>
    </recommendedName>
</protein>
<dbReference type="PANTHER" id="PTHR11075">
    <property type="entry name" value="PEPTIDE CHAIN RELEASE FACTOR"/>
    <property type="match status" value="1"/>
</dbReference>
<dbReference type="PANTHER" id="PTHR11075:SF54">
    <property type="entry name" value="LARGE RIBOSOMAL SUBUNIT PROTEIN ML62"/>
    <property type="match status" value="1"/>
</dbReference>
<dbReference type="InterPro" id="IPR000352">
    <property type="entry name" value="Pep_chain_release_fac_I"/>
</dbReference>
<feature type="region of interest" description="Disordered" evidence="1">
    <location>
        <begin position="189"/>
        <end position="212"/>
    </location>
</feature>
<reference evidence="3 4" key="1">
    <citation type="submission" date="2009-08" db="EMBL/GenBank/DDBJ databases">
        <title>The Genome Sequence of Spizellomyces punctatus strain DAOM BR117.</title>
        <authorList>
            <consortium name="The Broad Institute Genome Sequencing Platform"/>
            <person name="Russ C."/>
            <person name="Cuomo C."/>
            <person name="Shea T."/>
            <person name="Young S.K."/>
            <person name="Zeng Q."/>
            <person name="Koehrsen M."/>
            <person name="Haas B."/>
            <person name="Borodovsky M."/>
            <person name="Guigo R."/>
            <person name="Alvarado L."/>
            <person name="Berlin A."/>
            <person name="Bochicchio J."/>
            <person name="Borenstein D."/>
            <person name="Chapman S."/>
            <person name="Chen Z."/>
            <person name="Engels R."/>
            <person name="Freedman E."/>
            <person name="Gellesch M."/>
            <person name="Goldberg J."/>
            <person name="Griggs A."/>
            <person name="Gujja S."/>
            <person name="Heiman D."/>
            <person name="Hepburn T."/>
            <person name="Howarth C."/>
            <person name="Jen D."/>
            <person name="Larson L."/>
            <person name="Lewis B."/>
            <person name="Mehta T."/>
            <person name="Park D."/>
            <person name="Pearson M."/>
            <person name="Roberts A."/>
            <person name="Saif S."/>
            <person name="Shenoy N."/>
            <person name="Sisk P."/>
            <person name="Stolte C."/>
            <person name="Sykes S."/>
            <person name="Thomson T."/>
            <person name="Walk T."/>
            <person name="White J."/>
            <person name="Yandava C."/>
            <person name="Burger G."/>
            <person name="Gray M.W."/>
            <person name="Holland P.W.H."/>
            <person name="King N."/>
            <person name="Lang F.B.F."/>
            <person name="Roger A.J."/>
            <person name="Ruiz-Trillo I."/>
            <person name="Lander E."/>
            <person name="Nusbaum C."/>
        </authorList>
    </citation>
    <scope>NUCLEOTIDE SEQUENCE [LARGE SCALE GENOMIC DNA]</scope>
    <source>
        <strain evidence="3 4">DAOM BR117</strain>
    </source>
</reference>
<dbReference type="PROSITE" id="PS00745">
    <property type="entry name" value="RF_PROK_I"/>
    <property type="match status" value="1"/>
</dbReference>
<sequence length="212" mass="24852">MSYQLLSRLSQRRPFPQKCGILPILVSLPNAVDAWNWRTCHPVRRFSPCTTVRSNLTESEDIELWISRFSKDSIPREQLEVSFSRSSGPGGQNVNKVNTKVDMRFPIKYAQWLPPEVKAKLREQNANRINKKLEFVVSSDRHRNQHQNFEECLSKLYTAIVEAAEELVPRGPSEETLKRIEEFKEIEREKKMKAKERHAQKKASRRRGKDDY</sequence>
<dbReference type="AlphaFoldDB" id="A0A0L0HHV7"/>
<dbReference type="VEuPathDB" id="FungiDB:SPPG_04139"/>
<dbReference type="FunFam" id="3.30.160.20:FF:000046">
    <property type="entry name" value="Peptidyl-tRNA hydrolase ICT1"/>
    <property type="match status" value="1"/>
</dbReference>
<feature type="compositionally biased region" description="Basic residues" evidence="1">
    <location>
        <begin position="191"/>
        <end position="212"/>
    </location>
</feature>
<accession>A0A0L0HHV7</accession>